<dbReference type="PANTHER" id="PTHR37488">
    <property type="entry name" value="DUF1275 DOMAIN-CONTAINING PROTEIN"/>
    <property type="match status" value="1"/>
</dbReference>
<evidence type="ECO:0000256" key="2">
    <source>
        <dbReference type="SAM" id="Phobius"/>
    </source>
</evidence>
<name>A0A1Y2AXX1_9TREE</name>
<keyword evidence="2" id="KW-1133">Transmembrane helix</keyword>
<dbReference type="InParanoid" id="A0A1Y2AXX1"/>
<protein>
    <recommendedName>
        <fullName evidence="5">DUF1275 domain protein</fullName>
    </recommendedName>
</protein>
<keyword evidence="2" id="KW-0812">Transmembrane</keyword>
<dbReference type="PANTHER" id="PTHR37488:SF2">
    <property type="entry name" value="DUF1275 DOMAIN-CONTAINING PROTEIN"/>
    <property type="match status" value="1"/>
</dbReference>
<feature type="region of interest" description="Disordered" evidence="1">
    <location>
        <begin position="1"/>
        <end position="36"/>
    </location>
</feature>
<feature type="compositionally biased region" description="Polar residues" evidence="1">
    <location>
        <begin position="1"/>
        <end position="24"/>
    </location>
</feature>
<keyword evidence="4" id="KW-1185">Reference proteome</keyword>
<evidence type="ECO:0000313" key="3">
    <source>
        <dbReference type="EMBL" id="ORY27067.1"/>
    </source>
</evidence>
<dbReference type="EMBL" id="MCFC01000041">
    <property type="protein sequence ID" value="ORY27067.1"/>
    <property type="molecule type" value="Genomic_DNA"/>
</dbReference>
<organism evidence="3 4">
    <name type="scientific">Naematelia encephala</name>
    <dbReference type="NCBI Taxonomy" id="71784"/>
    <lineage>
        <taxon>Eukaryota</taxon>
        <taxon>Fungi</taxon>
        <taxon>Dikarya</taxon>
        <taxon>Basidiomycota</taxon>
        <taxon>Agaricomycotina</taxon>
        <taxon>Tremellomycetes</taxon>
        <taxon>Tremellales</taxon>
        <taxon>Naemateliaceae</taxon>
        <taxon>Naematelia</taxon>
    </lineage>
</organism>
<dbReference type="Proteomes" id="UP000193986">
    <property type="component" value="Unassembled WGS sequence"/>
</dbReference>
<feature type="transmembrane region" description="Helical" evidence="2">
    <location>
        <begin position="159"/>
        <end position="179"/>
    </location>
</feature>
<dbReference type="AlphaFoldDB" id="A0A1Y2AXX1"/>
<evidence type="ECO:0008006" key="5">
    <source>
        <dbReference type="Google" id="ProtNLM"/>
    </source>
</evidence>
<dbReference type="InterPro" id="IPR010699">
    <property type="entry name" value="DUF1275"/>
</dbReference>
<dbReference type="Pfam" id="PF06912">
    <property type="entry name" value="DUF1275"/>
    <property type="match status" value="1"/>
</dbReference>
<dbReference type="STRING" id="71784.A0A1Y2AXX1"/>
<feature type="transmembrane region" description="Helical" evidence="2">
    <location>
        <begin position="245"/>
        <end position="264"/>
    </location>
</feature>
<evidence type="ECO:0000313" key="4">
    <source>
        <dbReference type="Proteomes" id="UP000193986"/>
    </source>
</evidence>
<accession>A0A1Y2AXX1</accession>
<feature type="transmembrane region" description="Helical" evidence="2">
    <location>
        <begin position="127"/>
        <end position="147"/>
    </location>
</feature>
<feature type="transmembrane region" description="Helical" evidence="2">
    <location>
        <begin position="270"/>
        <end position="288"/>
    </location>
</feature>
<keyword evidence="2" id="KW-0472">Membrane</keyword>
<gene>
    <name evidence="3" type="ORF">BCR39DRAFT_560167</name>
</gene>
<proteinExistence type="predicted"/>
<dbReference type="OrthoDB" id="5288586at2759"/>
<comment type="caution">
    <text evidence="3">The sequence shown here is derived from an EMBL/GenBank/DDBJ whole genome shotgun (WGS) entry which is preliminary data.</text>
</comment>
<sequence>MSMGSMNNEPISSNTQTMESSDVQLSELPKAHCPDDSPSACPIVSYDPEKAQPPNQRQLAPWNRPKGWSSYLAETLPPQRVVYALVVQAFATGILDATTYADFSTFASNQTGNTILLAVSVIGTHKVLLLLTGVSLACFLFGAFSFGHLGHFFGPRRRAWILISTFSQIIFLGISIPLLSPRINSAYPLALFATMSGAQVALARQSGMAELPTAPMTSSYVDLVSDKHLFVGFRHPNAGARNRRVAYVGAMIIGGFVGAGVRRWSGSREVVAVTVALKGLVMIIIAFVRPETDDR</sequence>
<reference evidence="3 4" key="1">
    <citation type="submission" date="2016-07" db="EMBL/GenBank/DDBJ databases">
        <title>Pervasive Adenine N6-methylation of Active Genes in Fungi.</title>
        <authorList>
            <consortium name="DOE Joint Genome Institute"/>
            <person name="Mondo S.J."/>
            <person name="Dannebaum R.O."/>
            <person name="Kuo R.C."/>
            <person name="Labutti K."/>
            <person name="Haridas S."/>
            <person name="Kuo A."/>
            <person name="Salamov A."/>
            <person name="Ahrendt S.R."/>
            <person name="Lipzen A."/>
            <person name="Sullivan W."/>
            <person name="Andreopoulos W.B."/>
            <person name="Clum A."/>
            <person name="Lindquist E."/>
            <person name="Daum C."/>
            <person name="Ramamoorthy G.K."/>
            <person name="Gryganskyi A."/>
            <person name="Culley D."/>
            <person name="Magnuson J.K."/>
            <person name="James T.Y."/>
            <person name="O'Malley M.A."/>
            <person name="Stajich J.E."/>
            <person name="Spatafora J.W."/>
            <person name="Visel A."/>
            <person name="Grigoriev I.V."/>
        </authorList>
    </citation>
    <scope>NUCLEOTIDE SEQUENCE [LARGE SCALE GENOMIC DNA]</scope>
    <source>
        <strain evidence="3 4">68-887.2</strain>
    </source>
</reference>
<evidence type="ECO:0000256" key="1">
    <source>
        <dbReference type="SAM" id="MobiDB-lite"/>
    </source>
</evidence>